<name>A0A2A5WSN0_9GAMM</name>
<dbReference type="EMBL" id="NTKD01000025">
    <property type="protein sequence ID" value="PDH39411.1"/>
    <property type="molecule type" value="Genomic_DNA"/>
</dbReference>
<dbReference type="Proteomes" id="UP000219327">
    <property type="component" value="Unassembled WGS sequence"/>
</dbReference>
<dbReference type="InterPro" id="IPR009875">
    <property type="entry name" value="PilZ_domain"/>
</dbReference>
<evidence type="ECO:0000259" key="1">
    <source>
        <dbReference type="Pfam" id="PF07238"/>
    </source>
</evidence>
<sequence length="94" mass="10370">MGGVEGCPETPDLQDTTLTCEAVDASEFGLQLVTGVPFPPHTRLSLRLDFGGELFRLDAIVRWLKGNNVGLLLDDMSQDIDAWVRCSFLMRTIS</sequence>
<feature type="domain" description="PilZ" evidence="1">
    <location>
        <begin position="12"/>
        <end position="79"/>
    </location>
</feature>
<dbReference type="GO" id="GO:0035438">
    <property type="term" value="F:cyclic-di-GMP binding"/>
    <property type="evidence" value="ECO:0007669"/>
    <property type="project" value="InterPro"/>
</dbReference>
<reference evidence="2 3" key="1">
    <citation type="submission" date="2017-08" db="EMBL/GenBank/DDBJ databases">
        <title>Fine stratification of microbial communities through a metagenomic profile of the photic zone.</title>
        <authorList>
            <person name="Haro-Moreno J.M."/>
            <person name="Lopez-Perez M."/>
            <person name="De La Torre J."/>
            <person name="Picazo A."/>
            <person name="Camacho A."/>
            <person name="Rodriguez-Valera F."/>
        </authorList>
    </citation>
    <scope>NUCLEOTIDE SEQUENCE [LARGE SCALE GENOMIC DNA]</scope>
    <source>
        <strain evidence="2">MED-G24</strain>
    </source>
</reference>
<evidence type="ECO:0000313" key="2">
    <source>
        <dbReference type="EMBL" id="PDH39411.1"/>
    </source>
</evidence>
<gene>
    <name evidence="2" type="ORF">CNE99_05725</name>
</gene>
<accession>A0A2A5WSN0</accession>
<evidence type="ECO:0000313" key="3">
    <source>
        <dbReference type="Proteomes" id="UP000219327"/>
    </source>
</evidence>
<organism evidence="2 3">
    <name type="scientific">OM182 bacterium MED-G24</name>
    <dbReference type="NCBI Taxonomy" id="1986255"/>
    <lineage>
        <taxon>Bacteria</taxon>
        <taxon>Pseudomonadati</taxon>
        <taxon>Pseudomonadota</taxon>
        <taxon>Gammaproteobacteria</taxon>
        <taxon>OMG group</taxon>
        <taxon>OM182 clade</taxon>
    </lineage>
</organism>
<dbReference type="Pfam" id="PF07238">
    <property type="entry name" value="PilZ"/>
    <property type="match status" value="1"/>
</dbReference>
<protein>
    <recommendedName>
        <fullName evidence="1">PilZ domain-containing protein</fullName>
    </recommendedName>
</protein>
<comment type="caution">
    <text evidence="2">The sequence shown here is derived from an EMBL/GenBank/DDBJ whole genome shotgun (WGS) entry which is preliminary data.</text>
</comment>
<proteinExistence type="predicted"/>
<dbReference type="SUPFAM" id="SSF141371">
    <property type="entry name" value="PilZ domain-like"/>
    <property type="match status" value="1"/>
</dbReference>
<dbReference type="AlphaFoldDB" id="A0A2A5WSN0"/>